<gene>
    <name evidence="2" type="primary">LOC105359734</name>
</gene>
<dbReference type="AlphaFoldDB" id="A0AAJ6VK34"/>
<organism evidence="1 2">
    <name type="scientific">Ceratosolen solmsi marchali</name>
    <dbReference type="NCBI Taxonomy" id="326594"/>
    <lineage>
        <taxon>Eukaryota</taxon>
        <taxon>Metazoa</taxon>
        <taxon>Ecdysozoa</taxon>
        <taxon>Arthropoda</taxon>
        <taxon>Hexapoda</taxon>
        <taxon>Insecta</taxon>
        <taxon>Pterygota</taxon>
        <taxon>Neoptera</taxon>
        <taxon>Endopterygota</taxon>
        <taxon>Hymenoptera</taxon>
        <taxon>Apocrita</taxon>
        <taxon>Proctotrupomorpha</taxon>
        <taxon>Chalcidoidea</taxon>
        <taxon>Agaonidae</taxon>
        <taxon>Agaoninae</taxon>
        <taxon>Ceratosolen</taxon>
    </lineage>
</organism>
<dbReference type="RefSeq" id="XP_011494694.1">
    <property type="nucleotide sequence ID" value="XM_011496392.1"/>
</dbReference>
<reference evidence="2" key="1">
    <citation type="submission" date="2025-08" db="UniProtKB">
        <authorList>
            <consortium name="RefSeq"/>
        </authorList>
    </citation>
    <scope>IDENTIFICATION</scope>
</reference>
<dbReference type="Proteomes" id="UP000695007">
    <property type="component" value="Unplaced"/>
</dbReference>
<evidence type="ECO:0000313" key="1">
    <source>
        <dbReference type="Proteomes" id="UP000695007"/>
    </source>
</evidence>
<proteinExistence type="predicted"/>
<keyword evidence="1" id="KW-1185">Reference proteome</keyword>
<dbReference type="KEGG" id="csol:105359734"/>
<accession>A0AAJ6VK34</accession>
<sequence>MSVEDFNHCSKLKTPIVYHKTTVKLDYDSDSSAKWNSETQGIFVSPKVENQKIGKRRELLMKYFRLCASKDALEEIIGDPPLSESSFLTEYFDNYCDGDFTPLIENSEFDIKKIMQNPLYDGNVQTYYKEQFDKGNLKATTELRNKNRPFVKRSLFTTPPELAFEEPVDGF</sequence>
<protein>
    <submittedName>
        <fullName evidence="2">Uncharacterized protein LOC105359734</fullName>
    </submittedName>
</protein>
<dbReference type="GeneID" id="105359734"/>
<name>A0AAJ6VK34_9HYME</name>
<evidence type="ECO:0000313" key="2">
    <source>
        <dbReference type="RefSeq" id="XP_011494694.1"/>
    </source>
</evidence>